<keyword evidence="2" id="KW-1185">Reference proteome</keyword>
<protein>
    <submittedName>
        <fullName evidence="1">MmcQ/YjbR family DNA-binding protein</fullName>
    </submittedName>
</protein>
<dbReference type="InterPro" id="IPR038056">
    <property type="entry name" value="YjbR-like_sf"/>
</dbReference>
<dbReference type="GO" id="GO:0003677">
    <property type="term" value="F:DNA binding"/>
    <property type="evidence" value="ECO:0007669"/>
    <property type="project" value="UniProtKB-KW"/>
</dbReference>
<reference evidence="1 2" key="1">
    <citation type="submission" date="2020-09" db="EMBL/GenBank/DDBJ databases">
        <title>A novel species.</title>
        <authorList>
            <person name="Gao J."/>
        </authorList>
    </citation>
    <scope>NUCLEOTIDE SEQUENCE [LARGE SCALE GENOMIC DNA]</scope>
    <source>
        <strain evidence="1 2">CRXT-Y-14</strain>
    </source>
</reference>
<accession>A0A7H1B7C2</accession>
<evidence type="ECO:0000313" key="1">
    <source>
        <dbReference type="EMBL" id="QNS04627.1"/>
    </source>
</evidence>
<proteinExistence type="predicted"/>
<dbReference type="EMBL" id="CP061281">
    <property type="protein sequence ID" value="QNS04627.1"/>
    <property type="molecule type" value="Genomic_DNA"/>
</dbReference>
<dbReference type="Proteomes" id="UP000516428">
    <property type="component" value="Chromosome"/>
</dbReference>
<gene>
    <name evidence="1" type="ORF">IAG42_14080</name>
</gene>
<dbReference type="SUPFAM" id="SSF47789">
    <property type="entry name" value="C-terminal domain of RNA polymerase alpha subunit"/>
    <property type="match status" value="1"/>
</dbReference>
<sequence length="169" mass="17695">MTDPGERLRALALGLPETEEGTHFGMAAYSVRGKGFASLTKDGRRVQLHLSPEETEAALAAHPGGERLERAGRTIGLRVPLEELDDAALAALVRASWRSRGGSDDPPSDLPTGIGRPATRALHGAGLRTLAEVAGLTEAELSALHGVGPKAVRILTEALAGRGLGFRRP</sequence>
<dbReference type="AlphaFoldDB" id="A0A7H1B7C2"/>
<dbReference type="Gene3D" id="1.10.150.20">
    <property type="entry name" value="5' to 3' exonuclease, C-terminal subdomain"/>
    <property type="match status" value="1"/>
</dbReference>
<dbReference type="KEGG" id="sxn:IAG42_14080"/>
<dbReference type="InterPro" id="IPR058532">
    <property type="entry name" value="YjbR/MT2646/Rv2570-like"/>
</dbReference>
<dbReference type="SUPFAM" id="SSF142906">
    <property type="entry name" value="YjbR-like"/>
    <property type="match status" value="1"/>
</dbReference>
<evidence type="ECO:0000313" key="2">
    <source>
        <dbReference type="Proteomes" id="UP000516428"/>
    </source>
</evidence>
<keyword evidence="1" id="KW-0238">DNA-binding</keyword>
<organism evidence="1 2">
    <name type="scientific">Streptomyces xanthii</name>
    <dbReference type="NCBI Taxonomy" id="2768069"/>
    <lineage>
        <taxon>Bacteria</taxon>
        <taxon>Bacillati</taxon>
        <taxon>Actinomycetota</taxon>
        <taxon>Actinomycetes</taxon>
        <taxon>Kitasatosporales</taxon>
        <taxon>Streptomycetaceae</taxon>
        <taxon>Streptomyces</taxon>
    </lineage>
</organism>
<dbReference type="RefSeq" id="WP_188337359.1">
    <property type="nucleotide sequence ID" value="NZ_CP061281.1"/>
</dbReference>
<dbReference type="Pfam" id="PF04237">
    <property type="entry name" value="YjbR"/>
    <property type="match status" value="1"/>
</dbReference>
<name>A0A7H1B7C2_9ACTN</name>
<dbReference type="Gene3D" id="3.90.1150.30">
    <property type="match status" value="1"/>
</dbReference>